<gene>
    <name evidence="1" type="ORF">CCAE0312_LOCUS4399</name>
</gene>
<reference evidence="1" key="1">
    <citation type="submission" date="2021-01" db="EMBL/GenBank/DDBJ databases">
        <authorList>
            <person name="Corre E."/>
            <person name="Pelletier E."/>
            <person name="Niang G."/>
            <person name="Scheremetjew M."/>
            <person name="Finn R."/>
            <person name="Kale V."/>
            <person name="Holt S."/>
            <person name="Cochrane G."/>
            <person name="Meng A."/>
            <person name="Brown T."/>
            <person name="Cohen L."/>
        </authorList>
    </citation>
    <scope>NUCLEOTIDE SEQUENCE</scope>
    <source>
        <strain evidence="1">SAG 36.94</strain>
    </source>
</reference>
<protein>
    <submittedName>
        <fullName evidence="1">Uncharacterized protein</fullName>
    </submittedName>
</protein>
<organism evidence="1">
    <name type="scientific">Compsopogon caeruleus</name>
    <dbReference type="NCBI Taxonomy" id="31354"/>
    <lineage>
        <taxon>Eukaryota</taxon>
        <taxon>Rhodophyta</taxon>
        <taxon>Compsopogonophyceae</taxon>
        <taxon>Compsopogonales</taxon>
        <taxon>Compsopogonaceae</taxon>
        <taxon>Compsopogon</taxon>
    </lineage>
</organism>
<name>A0A7S1XCS1_9RHOD</name>
<proteinExistence type="predicted"/>
<dbReference type="AlphaFoldDB" id="A0A7S1XCS1"/>
<sequence>MADVTSLVKASGTFTAHGIWYDSSDAYRKSSAMFASWTMVVVYESSSLPMSRVNFCFSDFQFTYPAGVYSSTVSCLTPPPQSMISATIVSFESDKYKGEKFWVNDHYFGDNLFKGGIGQGMDILTWDLSQMDLSLKKAITFKVESYLTPNSAGTSSSVEGLFMPIHLVRYTM</sequence>
<dbReference type="EMBL" id="HBGH01008043">
    <property type="protein sequence ID" value="CAD9232318.1"/>
    <property type="molecule type" value="Transcribed_RNA"/>
</dbReference>
<accession>A0A7S1XCS1</accession>
<evidence type="ECO:0000313" key="1">
    <source>
        <dbReference type="EMBL" id="CAD9232318.1"/>
    </source>
</evidence>